<keyword evidence="1" id="KW-0472">Membrane</keyword>
<evidence type="ECO:0000313" key="3">
    <source>
        <dbReference type="EnsemblPlants" id="Ma06_p27090.1"/>
    </source>
</evidence>
<dbReference type="Gramene" id="Ma06_t27090.1">
    <property type="protein sequence ID" value="Ma06_p27090.1"/>
    <property type="gene ID" value="Ma06_g27090"/>
</dbReference>
<dbReference type="EMBL" id="HG996471">
    <property type="protein sequence ID" value="CAG1847531.1"/>
    <property type="molecule type" value="Genomic_DNA"/>
</dbReference>
<reference evidence="2" key="1">
    <citation type="submission" date="2021-03" db="EMBL/GenBank/DDBJ databases">
        <authorList>
            <consortium name="Genoscope - CEA"/>
            <person name="William W."/>
        </authorList>
    </citation>
    <scope>NUCLEOTIDE SEQUENCE</scope>
    <source>
        <strain evidence="2">Doubled-haploid Pahang</strain>
    </source>
</reference>
<accession>A0A804JKX9</accession>
<dbReference type="EnsemblPlants" id="Ma06_t27090.1">
    <property type="protein sequence ID" value="Ma06_p27090.1"/>
    <property type="gene ID" value="Ma06_g27090"/>
</dbReference>
<keyword evidence="4" id="KW-1185">Reference proteome</keyword>
<proteinExistence type="predicted"/>
<keyword evidence="1" id="KW-1133">Transmembrane helix</keyword>
<dbReference type="AlphaFoldDB" id="A0A804JKX9"/>
<dbReference type="Proteomes" id="UP000012960">
    <property type="component" value="Unplaced"/>
</dbReference>
<keyword evidence="1" id="KW-0812">Transmembrane</keyword>
<dbReference type="InParanoid" id="A0A804JKX9"/>
<gene>
    <name evidence="2" type="ORF">GSMUA_173260.1</name>
</gene>
<evidence type="ECO:0000256" key="1">
    <source>
        <dbReference type="SAM" id="Phobius"/>
    </source>
</evidence>
<name>A0A804JKX9_MUSAM</name>
<evidence type="ECO:0000313" key="2">
    <source>
        <dbReference type="EMBL" id="CAG1847531.1"/>
    </source>
</evidence>
<protein>
    <submittedName>
        <fullName evidence="2">(wild Malaysian banana) hypothetical protein</fullName>
    </submittedName>
</protein>
<evidence type="ECO:0000313" key="4">
    <source>
        <dbReference type="Proteomes" id="UP000012960"/>
    </source>
</evidence>
<sequence>MLGSKPFLVDVPPKNVRWFLNLYFYPLAANICLRISLRLSTRIGSKILAYEKNA</sequence>
<reference evidence="3" key="2">
    <citation type="submission" date="2021-05" db="UniProtKB">
        <authorList>
            <consortium name="EnsemblPlants"/>
        </authorList>
    </citation>
    <scope>IDENTIFICATION</scope>
    <source>
        <strain evidence="3">subsp. malaccensis</strain>
    </source>
</reference>
<feature type="transmembrane region" description="Helical" evidence="1">
    <location>
        <begin position="20"/>
        <end position="37"/>
    </location>
</feature>
<organism evidence="3 4">
    <name type="scientific">Musa acuminata subsp. malaccensis</name>
    <name type="common">Wild banana</name>
    <name type="synonym">Musa malaccensis</name>
    <dbReference type="NCBI Taxonomy" id="214687"/>
    <lineage>
        <taxon>Eukaryota</taxon>
        <taxon>Viridiplantae</taxon>
        <taxon>Streptophyta</taxon>
        <taxon>Embryophyta</taxon>
        <taxon>Tracheophyta</taxon>
        <taxon>Spermatophyta</taxon>
        <taxon>Magnoliopsida</taxon>
        <taxon>Liliopsida</taxon>
        <taxon>Zingiberales</taxon>
        <taxon>Musaceae</taxon>
        <taxon>Musa</taxon>
    </lineage>
</organism>